<proteinExistence type="predicted"/>
<evidence type="ECO:0000313" key="1">
    <source>
        <dbReference type="EMBL" id="EPS26536.1"/>
    </source>
</evidence>
<reference evidence="1 2" key="1">
    <citation type="journal article" date="2013" name="PLoS ONE">
        <title>Genomic and secretomic analyses reveal unique features of the lignocellulolytic enzyme system of Penicillium decumbens.</title>
        <authorList>
            <person name="Liu G."/>
            <person name="Zhang L."/>
            <person name="Wei X."/>
            <person name="Zou G."/>
            <person name="Qin Y."/>
            <person name="Ma L."/>
            <person name="Li J."/>
            <person name="Zheng H."/>
            <person name="Wang S."/>
            <person name="Wang C."/>
            <person name="Xun L."/>
            <person name="Zhao G.-P."/>
            <person name="Zhou Z."/>
            <person name="Qu Y."/>
        </authorList>
    </citation>
    <scope>NUCLEOTIDE SEQUENCE [LARGE SCALE GENOMIC DNA]</scope>
    <source>
        <strain evidence="2">114-2 / CGMCC 5302</strain>
    </source>
</reference>
<evidence type="ECO:0000313" key="2">
    <source>
        <dbReference type="Proteomes" id="UP000019376"/>
    </source>
</evidence>
<dbReference type="Proteomes" id="UP000019376">
    <property type="component" value="Unassembled WGS sequence"/>
</dbReference>
<accession>S7ZCW8</accession>
<protein>
    <submittedName>
        <fullName evidence="1">Uncharacterized protein</fullName>
    </submittedName>
</protein>
<sequence length="107" mass="12450">MGEKPLRHMTAAGPSKHLERANSLNTLYRRLRKPKKIKASLNSAYDSKLLYRGGNEEGDKKDLPYNILVLGILATTRDILRHEVRSNIRVKERYNRKAKRLSLYPYI</sequence>
<dbReference type="EMBL" id="KB644409">
    <property type="protein sequence ID" value="EPS26536.1"/>
    <property type="molecule type" value="Genomic_DNA"/>
</dbReference>
<name>S7ZCW8_PENO1</name>
<organism evidence="1 2">
    <name type="scientific">Penicillium oxalicum (strain 114-2 / CGMCC 5302)</name>
    <name type="common">Penicillium decumbens</name>
    <dbReference type="NCBI Taxonomy" id="933388"/>
    <lineage>
        <taxon>Eukaryota</taxon>
        <taxon>Fungi</taxon>
        <taxon>Dikarya</taxon>
        <taxon>Ascomycota</taxon>
        <taxon>Pezizomycotina</taxon>
        <taxon>Eurotiomycetes</taxon>
        <taxon>Eurotiomycetidae</taxon>
        <taxon>Eurotiales</taxon>
        <taxon>Aspergillaceae</taxon>
        <taxon>Penicillium</taxon>
    </lineage>
</organism>
<gene>
    <name evidence="1" type="ORF">PDE_01473</name>
</gene>
<dbReference type="AlphaFoldDB" id="S7ZCW8"/>
<keyword evidence="2" id="KW-1185">Reference proteome</keyword>
<dbReference type="HOGENOM" id="CLU_2210880_0_0_1"/>